<comment type="caution">
    <text evidence="1">The sequence shown here is derived from an EMBL/GenBank/DDBJ whole genome shotgun (WGS) entry which is preliminary data.</text>
</comment>
<dbReference type="AlphaFoldDB" id="A0AAD4X6A8"/>
<accession>A0AAD4X6A8</accession>
<protein>
    <submittedName>
        <fullName evidence="1">Uncharacterized protein</fullName>
    </submittedName>
</protein>
<reference evidence="1" key="1">
    <citation type="submission" date="2022-04" db="EMBL/GenBank/DDBJ databases">
        <title>A functionally conserved STORR gene fusion in Papaver species that diverged 16.8 million years ago.</title>
        <authorList>
            <person name="Catania T."/>
        </authorList>
    </citation>
    <scope>NUCLEOTIDE SEQUENCE</scope>
    <source>
        <strain evidence="1">S-188037</strain>
    </source>
</reference>
<dbReference type="EMBL" id="JAJJMB010015809">
    <property type="protein sequence ID" value="KAI3852029.1"/>
    <property type="molecule type" value="Genomic_DNA"/>
</dbReference>
<name>A0AAD4X6A8_9MAGN</name>
<dbReference type="Proteomes" id="UP001202328">
    <property type="component" value="Unassembled WGS sequence"/>
</dbReference>
<proteinExistence type="predicted"/>
<gene>
    <name evidence="1" type="ORF">MKW98_020028</name>
</gene>
<evidence type="ECO:0000313" key="2">
    <source>
        <dbReference type="Proteomes" id="UP001202328"/>
    </source>
</evidence>
<sequence>MIFYARKPFEDLKILEEFETVLVGLDIENRRIYLNASYKKLRAKIRLLQMKTEMSDFLIKSPDALPEDIKNWMLQKLQSDDDDKRLQGVKREKRNALAKLQRLGVDISQYHDSDQYPKFVNDLLTQATIDQYMLLEKDVTRTSDKMVQLLEDVHPILVYLDDVRRHTEIMKRALYV</sequence>
<keyword evidence="2" id="KW-1185">Reference proteome</keyword>
<organism evidence="1 2">
    <name type="scientific">Papaver atlanticum</name>
    <dbReference type="NCBI Taxonomy" id="357466"/>
    <lineage>
        <taxon>Eukaryota</taxon>
        <taxon>Viridiplantae</taxon>
        <taxon>Streptophyta</taxon>
        <taxon>Embryophyta</taxon>
        <taxon>Tracheophyta</taxon>
        <taxon>Spermatophyta</taxon>
        <taxon>Magnoliopsida</taxon>
        <taxon>Ranunculales</taxon>
        <taxon>Papaveraceae</taxon>
        <taxon>Papaveroideae</taxon>
        <taxon>Papaver</taxon>
    </lineage>
</organism>
<evidence type="ECO:0000313" key="1">
    <source>
        <dbReference type="EMBL" id="KAI3852029.1"/>
    </source>
</evidence>